<proteinExistence type="predicted"/>
<protein>
    <submittedName>
        <fullName evidence="1">Uncharacterized protein</fullName>
    </submittedName>
</protein>
<name>A0AAV4RDZ4_9ARAC</name>
<accession>A0AAV4RDZ4</accession>
<comment type="caution">
    <text evidence="1">The sequence shown here is derived from an EMBL/GenBank/DDBJ whole genome shotgun (WGS) entry which is preliminary data.</text>
</comment>
<evidence type="ECO:0000313" key="1">
    <source>
        <dbReference type="EMBL" id="GIY18819.1"/>
    </source>
</evidence>
<dbReference type="EMBL" id="BPLQ01005951">
    <property type="protein sequence ID" value="GIY18819.1"/>
    <property type="molecule type" value="Genomic_DNA"/>
</dbReference>
<dbReference type="AlphaFoldDB" id="A0AAV4RDZ4"/>
<gene>
    <name evidence="1" type="ORF">CDAR_410211</name>
</gene>
<organism evidence="1 2">
    <name type="scientific">Caerostris darwini</name>
    <dbReference type="NCBI Taxonomy" id="1538125"/>
    <lineage>
        <taxon>Eukaryota</taxon>
        <taxon>Metazoa</taxon>
        <taxon>Ecdysozoa</taxon>
        <taxon>Arthropoda</taxon>
        <taxon>Chelicerata</taxon>
        <taxon>Arachnida</taxon>
        <taxon>Araneae</taxon>
        <taxon>Araneomorphae</taxon>
        <taxon>Entelegynae</taxon>
        <taxon>Araneoidea</taxon>
        <taxon>Araneidae</taxon>
        <taxon>Caerostris</taxon>
    </lineage>
</organism>
<dbReference type="Proteomes" id="UP001054837">
    <property type="component" value="Unassembled WGS sequence"/>
</dbReference>
<evidence type="ECO:0000313" key="2">
    <source>
        <dbReference type="Proteomes" id="UP001054837"/>
    </source>
</evidence>
<reference evidence="1 2" key="1">
    <citation type="submission" date="2021-06" db="EMBL/GenBank/DDBJ databases">
        <title>Caerostris darwini draft genome.</title>
        <authorList>
            <person name="Kono N."/>
            <person name="Arakawa K."/>
        </authorList>
    </citation>
    <scope>NUCLEOTIDE SEQUENCE [LARGE SCALE GENOMIC DNA]</scope>
</reference>
<sequence length="98" mass="10986">MIYPFLELDRVSKTSRIGRAKTENFLIGALRKKEFCLSSTCSNSFGTVSALGFPQTILFKTDTPLRTRQSMLRATPAAMLTGQGIFRWEGISYPLHPL</sequence>
<keyword evidence="2" id="KW-1185">Reference proteome</keyword>